<evidence type="ECO:0000313" key="10">
    <source>
        <dbReference type="EMBL" id="ATF08339.1"/>
    </source>
</evidence>
<feature type="binding site" evidence="8">
    <location>
        <position position="103"/>
    </location>
    <ligand>
        <name>Mg(2+)</name>
        <dbReference type="ChEBI" id="CHEBI:18420"/>
    </ligand>
</feature>
<keyword evidence="2 8" id="KW-1277">Toxin-antitoxin system</keyword>
<dbReference type="HAMAP" id="MF_00265">
    <property type="entry name" value="VapC_Nob1"/>
    <property type="match status" value="1"/>
</dbReference>
<keyword evidence="10" id="KW-0614">Plasmid</keyword>
<dbReference type="InterPro" id="IPR050556">
    <property type="entry name" value="Type_II_TA_system_RNase"/>
</dbReference>
<evidence type="ECO:0000259" key="9">
    <source>
        <dbReference type="Pfam" id="PF01850"/>
    </source>
</evidence>
<dbReference type="EC" id="3.1.-.-" evidence="8"/>
<dbReference type="Pfam" id="PF01850">
    <property type="entry name" value="PIN"/>
    <property type="match status" value="1"/>
</dbReference>
<name>A0AAC9ZFA7_9RHOB</name>
<sequence length="157" mass="17233">MIVLDTNVISEVMKPSPDPVVLEWINRQSEDALFITTITIAEISAGIQKLDAGKRRDDLDRRLQDMVQLFNGRTLTFDLGAAMLFGRIIGEARRNGLAIGFQDGLIAATAAWRKCAVASRDVSPFEAAGVEVINPWFAPAEDEADMPTTTHNEDDDS</sequence>
<evidence type="ECO:0000256" key="4">
    <source>
        <dbReference type="ARBA" id="ARBA00022723"/>
    </source>
</evidence>
<dbReference type="SUPFAM" id="SSF88723">
    <property type="entry name" value="PIN domain-like"/>
    <property type="match status" value="1"/>
</dbReference>
<dbReference type="GO" id="GO:0090729">
    <property type="term" value="F:toxin activity"/>
    <property type="evidence" value="ECO:0007669"/>
    <property type="project" value="UniProtKB-KW"/>
</dbReference>
<comment type="similarity">
    <text evidence="7 8">Belongs to the PINc/VapC protein family.</text>
</comment>
<dbReference type="GO" id="GO:0016787">
    <property type="term" value="F:hydrolase activity"/>
    <property type="evidence" value="ECO:0007669"/>
    <property type="project" value="UniProtKB-KW"/>
</dbReference>
<comment type="function">
    <text evidence="8">Toxic component of a toxin-antitoxin (TA) system. An RNase.</text>
</comment>
<comment type="cofactor">
    <cofactor evidence="1 8">
        <name>Mg(2+)</name>
        <dbReference type="ChEBI" id="CHEBI:18420"/>
    </cofactor>
</comment>
<evidence type="ECO:0000256" key="8">
    <source>
        <dbReference type="HAMAP-Rule" id="MF_00265"/>
    </source>
</evidence>
<dbReference type="InterPro" id="IPR002716">
    <property type="entry name" value="PIN_dom"/>
</dbReference>
<dbReference type="PANTHER" id="PTHR33653">
    <property type="entry name" value="RIBONUCLEASE VAPC2"/>
    <property type="match status" value="1"/>
</dbReference>
<dbReference type="Proteomes" id="UP000217545">
    <property type="component" value="Plasmid pP63_f"/>
</dbReference>
<geneLocation type="plasmid" evidence="11">
    <name>pp63_f</name>
</geneLocation>
<protein>
    <recommendedName>
        <fullName evidence="8">Ribonuclease VapC</fullName>
        <shortName evidence="8">RNase VapC</shortName>
        <ecNumber evidence="8">3.1.-.-</ecNumber>
    </recommendedName>
    <alternativeName>
        <fullName evidence="8">Toxin VapC</fullName>
    </alternativeName>
</protein>
<keyword evidence="8" id="KW-0800">Toxin</keyword>
<dbReference type="EMBL" id="CP010790">
    <property type="protein sequence ID" value="ATF08339.1"/>
    <property type="molecule type" value="Genomic_DNA"/>
</dbReference>
<organism evidence="10 11">
    <name type="scientific">Phaeobacter gallaeciensis</name>
    <dbReference type="NCBI Taxonomy" id="60890"/>
    <lineage>
        <taxon>Bacteria</taxon>
        <taxon>Pseudomonadati</taxon>
        <taxon>Pseudomonadota</taxon>
        <taxon>Alphaproteobacteria</taxon>
        <taxon>Rhodobacterales</taxon>
        <taxon>Roseobacteraceae</taxon>
        <taxon>Phaeobacter</taxon>
    </lineage>
</organism>
<dbReference type="InterPro" id="IPR022907">
    <property type="entry name" value="VapC_family"/>
</dbReference>
<evidence type="ECO:0000256" key="3">
    <source>
        <dbReference type="ARBA" id="ARBA00022722"/>
    </source>
</evidence>
<keyword evidence="6 8" id="KW-0460">Magnesium</keyword>
<dbReference type="Gene3D" id="3.40.50.1010">
    <property type="entry name" value="5'-nuclease"/>
    <property type="match status" value="1"/>
</dbReference>
<dbReference type="GO" id="GO:0004540">
    <property type="term" value="F:RNA nuclease activity"/>
    <property type="evidence" value="ECO:0007669"/>
    <property type="project" value="InterPro"/>
</dbReference>
<dbReference type="PANTHER" id="PTHR33653:SF1">
    <property type="entry name" value="RIBONUCLEASE VAPC2"/>
    <property type="match status" value="1"/>
</dbReference>
<keyword evidence="3 8" id="KW-0540">Nuclease</keyword>
<keyword evidence="5 8" id="KW-0378">Hydrolase</keyword>
<dbReference type="RefSeq" id="WP_096705208.1">
    <property type="nucleotide sequence ID" value="NZ_CP010679.1"/>
</dbReference>
<dbReference type="AlphaFoldDB" id="A0AAC9ZFA7"/>
<evidence type="ECO:0000256" key="5">
    <source>
        <dbReference type="ARBA" id="ARBA00022801"/>
    </source>
</evidence>
<keyword evidence="4 8" id="KW-0479">Metal-binding</keyword>
<evidence type="ECO:0000256" key="6">
    <source>
        <dbReference type="ARBA" id="ARBA00022842"/>
    </source>
</evidence>
<feature type="binding site" evidence="8">
    <location>
        <position position="5"/>
    </location>
    <ligand>
        <name>Mg(2+)</name>
        <dbReference type="ChEBI" id="CHEBI:18420"/>
    </ligand>
</feature>
<evidence type="ECO:0000313" key="11">
    <source>
        <dbReference type="Proteomes" id="UP000217545"/>
    </source>
</evidence>
<feature type="domain" description="PIN" evidence="9">
    <location>
        <begin position="2"/>
        <end position="122"/>
    </location>
</feature>
<reference evidence="10 11" key="1">
    <citation type="journal article" date="2017" name="Front. Microbiol.">
        <title>Phaeobacter piscinae sp. nov., a species of the Roseobacter group and potential aquaculture probiont.</title>
        <authorList>
            <person name="Sonnenschein E.C."/>
            <person name="Phippen C.B.W."/>
            <person name="Nielsen K.F."/>
            <person name="Mateiu R.V."/>
            <person name="Melchiorsen J."/>
            <person name="Gram L."/>
            <person name="Overmann J."/>
            <person name="Freese H.M."/>
        </authorList>
    </citation>
    <scope>NUCLEOTIDE SEQUENCE [LARGE SCALE GENOMIC DNA]</scope>
    <source>
        <strain evidence="10 11">P63</strain>
    </source>
</reference>
<evidence type="ECO:0000256" key="1">
    <source>
        <dbReference type="ARBA" id="ARBA00001946"/>
    </source>
</evidence>
<evidence type="ECO:0000256" key="2">
    <source>
        <dbReference type="ARBA" id="ARBA00022649"/>
    </source>
</evidence>
<gene>
    <name evidence="10" type="primary">fitB</name>
    <name evidence="8" type="synonym">vapC</name>
    <name evidence="10" type="ORF">PhaeoP63_04309</name>
</gene>
<dbReference type="InterPro" id="IPR029060">
    <property type="entry name" value="PIN-like_dom_sf"/>
</dbReference>
<accession>A0AAC9ZFA7</accession>
<dbReference type="CDD" id="cd18731">
    <property type="entry name" value="PIN_NgFitB-like"/>
    <property type="match status" value="1"/>
</dbReference>
<proteinExistence type="inferred from homology"/>
<dbReference type="GO" id="GO:0000287">
    <property type="term" value="F:magnesium ion binding"/>
    <property type="evidence" value="ECO:0007669"/>
    <property type="project" value="UniProtKB-UniRule"/>
</dbReference>
<evidence type="ECO:0000256" key="7">
    <source>
        <dbReference type="ARBA" id="ARBA00038093"/>
    </source>
</evidence>